<name>A0ABD1WAP9_9LAMI</name>
<evidence type="ECO:0000313" key="3">
    <source>
        <dbReference type="Proteomes" id="UP001604277"/>
    </source>
</evidence>
<accession>A0ABD1WAP9</accession>
<dbReference type="InterPro" id="IPR044730">
    <property type="entry name" value="RNase_H-like_dom_plant"/>
</dbReference>
<dbReference type="Pfam" id="PF13456">
    <property type="entry name" value="RVT_3"/>
    <property type="match status" value="1"/>
</dbReference>
<dbReference type="EMBL" id="JBFOLJ010000004">
    <property type="protein sequence ID" value="KAL2546746.1"/>
    <property type="molecule type" value="Genomic_DNA"/>
</dbReference>
<comment type="caution">
    <text evidence="2">The sequence shown here is derived from an EMBL/GenBank/DDBJ whole genome shotgun (WGS) entry which is preliminary data.</text>
</comment>
<dbReference type="PANTHER" id="PTHR47723">
    <property type="entry name" value="OS05G0353850 PROTEIN"/>
    <property type="match status" value="1"/>
</dbReference>
<dbReference type="AlphaFoldDB" id="A0ABD1WAP9"/>
<keyword evidence="3" id="KW-1185">Reference proteome</keyword>
<proteinExistence type="predicted"/>
<evidence type="ECO:0000259" key="1">
    <source>
        <dbReference type="Pfam" id="PF13456"/>
    </source>
</evidence>
<sequence length="187" mass="20993">MAVFARTFTGNFAVMEAELIALREGLEFAARHNFQLEAAEVDSLSIVQDLESNFTFSPLAELLHDVSSFIHTICQAPCQYIPREGNCVAHELASVSFSLSNSFWTNCIPGVASIGTHTFISPHSTLRDSSEVADNSSRYVRNCREKIPWGIQLPQQPLMQTFSQFKEEEKERLHSRKQPAPFICLLA</sequence>
<dbReference type="Gene3D" id="3.30.420.10">
    <property type="entry name" value="Ribonuclease H-like superfamily/Ribonuclease H"/>
    <property type="match status" value="1"/>
</dbReference>
<dbReference type="InterPro" id="IPR002156">
    <property type="entry name" value="RNaseH_domain"/>
</dbReference>
<dbReference type="CDD" id="cd06222">
    <property type="entry name" value="RNase_H_like"/>
    <property type="match status" value="1"/>
</dbReference>
<organism evidence="2 3">
    <name type="scientific">Forsythia ovata</name>
    <dbReference type="NCBI Taxonomy" id="205694"/>
    <lineage>
        <taxon>Eukaryota</taxon>
        <taxon>Viridiplantae</taxon>
        <taxon>Streptophyta</taxon>
        <taxon>Embryophyta</taxon>
        <taxon>Tracheophyta</taxon>
        <taxon>Spermatophyta</taxon>
        <taxon>Magnoliopsida</taxon>
        <taxon>eudicotyledons</taxon>
        <taxon>Gunneridae</taxon>
        <taxon>Pentapetalae</taxon>
        <taxon>asterids</taxon>
        <taxon>lamiids</taxon>
        <taxon>Lamiales</taxon>
        <taxon>Oleaceae</taxon>
        <taxon>Forsythieae</taxon>
        <taxon>Forsythia</taxon>
    </lineage>
</organism>
<dbReference type="InterPro" id="IPR053151">
    <property type="entry name" value="RNase_H-like"/>
</dbReference>
<evidence type="ECO:0000313" key="2">
    <source>
        <dbReference type="EMBL" id="KAL2546746.1"/>
    </source>
</evidence>
<gene>
    <name evidence="2" type="ORF">Fot_15979</name>
</gene>
<protein>
    <submittedName>
        <fullName evidence="2">RNase H domain-containing protein</fullName>
    </submittedName>
</protein>
<dbReference type="Proteomes" id="UP001604277">
    <property type="component" value="Unassembled WGS sequence"/>
</dbReference>
<feature type="domain" description="RNase H type-1" evidence="1">
    <location>
        <begin position="2"/>
        <end position="94"/>
    </location>
</feature>
<reference evidence="3" key="1">
    <citation type="submission" date="2024-07" db="EMBL/GenBank/DDBJ databases">
        <title>Two chromosome-level genome assemblies of Korean endemic species Abeliophyllum distichum and Forsythia ovata (Oleaceae).</title>
        <authorList>
            <person name="Jang H."/>
        </authorList>
    </citation>
    <scope>NUCLEOTIDE SEQUENCE [LARGE SCALE GENOMIC DNA]</scope>
</reference>
<dbReference type="PANTHER" id="PTHR47723:SF20">
    <property type="entry name" value="RNASE H TYPE-1 DOMAIN-CONTAINING PROTEIN"/>
    <property type="match status" value="1"/>
</dbReference>
<dbReference type="InterPro" id="IPR036397">
    <property type="entry name" value="RNaseH_sf"/>
</dbReference>